<comment type="subcellular location">
    <subcellularLocation>
        <location evidence="1">Cell membrane</location>
        <topology evidence="1">Multi-pass membrane protein</topology>
    </subcellularLocation>
</comment>
<evidence type="ECO:0000313" key="9">
    <source>
        <dbReference type="Proteomes" id="UP001597214"/>
    </source>
</evidence>
<dbReference type="InterPro" id="IPR005829">
    <property type="entry name" value="Sugar_transporter_CS"/>
</dbReference>
<evidence type="ECO:0000256" key="4">
    <source>
        <dbReference type="ARBA" id="ARBA00022989"/>
    </source>
</evidence>
<feature type="domain" description="Major facilitator superfamily (MFS) profile" evidence="7">
    <location>
        <begin position="254"/>
        <end position="441"/>
    </location>
</feature>
<keyword evidence="2" id="KW-0813">Transport</keyword>
<dbReference type="EMBL" id="JBHUEM010000003">
    <property type="protein sequence ID" value="MFD1735603.1"/>
    <property type="molecule type" value="Genomic_DNA"/>
</dbReference>
<dbReference type="Pfam" id="PF11700">
    <property type="entry name" value="ATG22"/>
    <property type="match status" value="1"/>
</dbReference>
<feature type="transmembrane region" description="Helical" evidence="6">
    <location>
        <begin position="169"/>
        <end position="190"/>
    </location>
</feature>
<dbReference type="InterPro" id="IPR036259">
    <property type="entry name" value="MFS_trans_sf"/>
</dbReference>
<evidence type="ECO:0000256" key="1">
    <source>
        <dbReference type="ARBA" id="ARBA00004651"/>
    </source>
</evidence>
<dbReference type="InterPro" id="IPR024671">
    <property type="entry name" value="Atg22-like"/>
</dbReference>
<feature type="transmembrane region" description="Helical" evidence="6">
    <location>
        <begin position="345"/>
        <end position="367"/>
    </location>
</feature>
<name>A0ABW4LKN4_9BACI</name>
<dbReference type="SUPFAM" id="SSF103473">
    <property type="entry name" value="MFS general substrate transporter"/>
    <property type="match status" value="1"/>
</dbReference>
<feature type="transmembrane region" description="Helical" evidence="6">
    <location>
        <begin position="321"/>
        <end position="339"/>
    </location>
</feature>
<organism evidence="8 9">
    <name type="scientific">Bacillus salitolerans</name>
    <dbReference type="NCBI Taxonomy" id="1437434"/>
    <lineage>
        <taxon>Bacteria</taxon>
        <taxon>Bacillati</taxon>
        <taxon>Bacillota</taxon>
        <taxon>Bacilli</taxon>
        <taxon>Bacillales</taxon>
        <taxon>Bacillaceae</taxon>
        <taxon>Bacillus</taxon>
    </lineage>
</organism>
<protein>
    <submittedName>
        <fullName evidence="8">MFS transporter</fullName>
    </submittedName>
</protein>
<feature type="transmembrane region" description="Helical" evidence="6">
    <location>
        <begin position="202"/>
        <end position="221"/>
    </location>
</feature>
<feature type="transmembrane region" description="Helical" evidence="6">
    <location>
        <begin position="72"/>
        <end position="92"/>
    </location>
</feature>
<feature type="transmembrane region" description="Helical" evidence="6">
    <location>
        <begin position="379"/>
        <end position="405"/>
    </location>
</feature>
<evidence type="ECO:0000313" key="8">
    <source>
        <dbReference type="EMBL" id="MFD1735603.1"/>
    </source>
</evidence>
<evidence type="ECO:0000259" key="7">
    <source>
        <dbReference type="PROSITE" id="PS50850"/>
    </source>
</evidence>
<proteinExistence type="predicted"/>
<dbReference type="PANTHER" id="PTHR23519">
    <property type="entry name" value="AUTOPHAGY-RELATED PROTEIN 22"/>
    <property type="match status" value="1"/>
</dbReference>
<evidence type="ECO:0000256" key="2">
    <source>
        <dbReference type="ARBA" id="ARBA00022448"/>
    </source>
</evidence>
<sequence>MSNGDIMREVQPTERKTMALYFSLPILSWALYDFANTIFSSNITTIFFPFYLQEVIGDNEVLNQIASTFITYANALASFFLVLFSPLFGVLIDRTNQKKKYLVPFALISIIATILMGVFAPIQADTQILGLPLGLLLVLAAFVVAKFFFNSSLVFYDTMISDIGNEREIPLISGYGVAVGYLGTLVGLTVYPFVGNDNFHEAFIPTGILYLLFSLPIFFFFKDQPRKAVVEKKSFLSGYGEILQTFKEMKKHKSIFLFMIAYFFFNDAIATAIAVMAIYASAIVGFTTGMFILLYLVSTISSIIGSFLFGYITKRIGAKSAVTMVATILIIALITAVLATNQGLFWIAGSLYGVAMGAMWVTSRTLIVELTPTDKRGQFFGLFAFSGKISSIIGPLIYGTITLVLAEHGNIASRIALSSLLLMVIIGLVFHVRVPYQKVKI</sequence>
<feature type="transmembrane region" description="Helical" evidence="6">
    <location>
        <begin position="128"/>
        <end position="149"/>
    </location>
</feature>
<dbReference type="InterPro" id="IPR050495">
    <property type="entry name" value="ATG22/LtaA_families"/>
</dbReference>
<dbReference type="Proteomes" id="UP001597214">
    <property type="component" value="Unassembled WGS sequence"/>
</dbReference>
<dbReference type="InterPro" id="IPR020846">
    <property type="entry name" value="MFS_dom"/>
</dbReference>
<dbReference type="PROSITE" id="PS00217">
    <property type="entry name" value="SUGAR_TRANSPORT_2"/>
    <property type="match status" value="1"/>
</dbReference>
<keyword evidence="3 6" id="KW-0812">Transmembrane</keyword>
<comment type="caution">
    <text evidence="8">The sequence shown here is derived from an EMBL/GenBank/DDBJ whole genome shotgun (WGS) entry which is preliminary data.</text>
</comment>
<feature type="transmembrane region" description="Helical" evidence="6">
    <location>
        <begin position="255"/>
        <end position="280"/>
    </location>
</feature>
<dbReference type="RefSeq" id="WP_377926703.1">
    <property type="nucleotide sequence ID" value="NZ_JBHUEM010000003.1"/>
</dbReference>
<keyword evidence="4 6" id="KW-1133">Transmembrane helix</keyword>
<dbReference type="PANTHER" id="PTHR23519:SF1">
    <property type="entry name" value="AUTOPHAGY-RELATED PROTEIN 22"/>
    <property type="match status" value="1"/>
</dbReference>
<gene>
    <name evidence="8" type="ORF">ACFSCX_03410</name>
</gene>
<accession>A0ABW4LKN4</accession>
<keyword evidence="5 6" id="KW-0472">Membrane</keyword>
<feature type="transmembrane region" description="Helical" evidence="6">
    <location>
        <begin position="20"/>
        <end position="52"/>
    </location>
</feature>
<keyword evidence="9" id="KW-1185">Reference proteome</keyword>
<reference evidence="9" key="1">
    <citation type="journal article" date="2019" name="Int. J. Syst. Evol. Microbiol.">
        <title>The Global Catalogue of Microorganisms (GCM) 10K type strain sequencing project: providing services to taxonomists for standard genome sequencing and annotation.</title>
        <authorList>
            <consortium name="The Broad Institute Genomics Platform"/>
            <consortium name="The Broad Institute Genome Sequencing Center for Infectious Disease"/>
            <person name="Wu L."/>
            <person name="Ma J."/>
        </authorList>
    </citation>
    <scope>NUCLEOTIDE SEQUENCE [LARGE SCALE GENOMIC DNA]</scope>
    <source>
        <strain evidence="9">CCUG 49339</strain>
    </source>
</reference>
<dbReference type="PROSITE" id="PS50850">
    <property type="entry name" value="MFS"/>
    <property type="match status" value="1"/>
</dbReference>
<feature type="transmembrane region" description="Helical" evidence="6">
    <location>
        <begin position="286"/>
        <end position="309"/>
    </location>
</feature>
<dbReference type="Gene3D" id="1.20.1250.20">
    <property type="entry name" value="MFS general substrate transporter like domains"/>
    <property type="match status" value="1"/>
</dbReference>
<evidence type="ECO:0000256" key="6">
    <source>
        <dbReference type="SAM" id="Phobius"/>
    </source>
</evidence>
<feature type="transmembrane region" description="Helical" evidence="6">
    <location>
        <begin position="411"/>
        <end position="432"/>
    </location>
</feature>
<feature type="transmembrane region" description="Helical" evidence="6">
    <location>
        <begin position="101"/>
        <end position="122"/>
    </location>
</feature>
<evidence type="ECO:0000256" key="5">
    <source>
        <dbReference type="ARBA" id="ARBA00023136"/>
    </source>
</evidence>
<evidence type="ECO:0000256" key="3">
    <source>
        <dbReference type="ARBA" id="ARBA00022692"/>
    </source>
</evidence>